<evidence type="ECO:0000256" key="3">
    <source>
        <dbReference type="ARBA" id="ARBA00023082"/>
    </source>
</evidence>
<proteinExistence type="inferred from homology"/>
<dbReference type="Gene3D" id="1.10.10.10">
    <property type="entry name" value="Winged helix-like DNA-binding domain superfamily/Winged helix DNA-binding domain"/>
    <property type="match status" value="1"/>
</dbReference>
<sequence>MHIQRLPTSLQHESETMLSRRIKAGDDKAFEEIFFRYYKHLYAIGLKFLKNPDLAEDAVQDIFLKLWDHRDALNEAYSIKNFLSIAMKNHVMNVIRDHHTAIWEYISFGTEELAGEDTTSNTYQLQEYGAILEQGLRQLPPQREKIFRLRVFSGLNNEQIAQQLSISVNTVKFQFSQATKFIKAYLGKHADLESALFAFVCLLLF</sequence>
<dbReference type="InterPro" id="IPR014284">
    <property type="entry name" value="RNA_pol_sigma-70_dom"/>
</dbReference>
<evidence type="ECO:0000313" key="7">
    <source>
        <dbReference type="EMBL" id="MBD2752354.1"/>
    </source>
</evidence>
<dbReference type="InterPro" id="IPR013324">
    <property type="entry name" value="RNA_pol_sigma_r3/r4-like"/>
</dbReference>
<accession>A0A927AYY8</accession>
<dbReference type="InterPro" id="IPR007627">
    <property type="entry name" value="RNA_pol_sigma70_r2"/>
</dbReference>
<keyword evidence="3" id="KW-0731">Sigma factor</keyword>
<dbReference type="InterPro" id="IPR013325">
    <property type="entry name" value="RNA_pol_sigma_r2"/>
</dbReference>
<evidence type="ECO:0000313" key="8">
    <source>
        <dbReference type="Proteomes" id="UP000653797"/>
    </source>
</evidence>
<dbReference type="AlphaFoldDB" id="A0A927AYY8"/>
<reference evidence="7" key="1">
    <citation type="submission" date="2020-09" db="EMBL/GenBank/DDBJ databases">
        <authorList>
            <person name="Kim M.K."/>
        </authorList>
    </citation>
    <scope>NUCLEOTIDE SEQUENCE</scope>
    <source>
        <strain evidence="7">BT704</strain>
    </source>
</reference>
<dbReference type="SUPFAM" id="SSF88946">
    <property type="entry name" value="Sigma2 domain of RNA polymerase sigma factors"/>
    <property type="match status" value="1"/>
</dbReference>
<dbReference type="PANTHER" id="PTHR43133">
    <property type="entry name" value="RNA POLYMERASE ECF-TYPE SIGMA FACTO"/>
    <property type="match status" value="1"/>
</dbReference>
<dbReference type="Pfam" id="PF08281">
    <property type="entry name" value="Sigma70_r4_2"/>
    <property type="match status" value="1"/>
</dbReference>
<dbReference type="InterPro" id="IPR014327">
    <property type="entry name" value="RNA_pol_sigma70_bacteroid"/>
</dbReference>
<feature type="domain" description="RNA polymerase sigma-70 region 2" evidence="5">
    <location>
        <begin position="36"/>
        <end position="98"/>
    </location>
</feature>
<comment type="similarity">
    <text evidence="1">Belongs to the sigma-70 factor family. ECF subfamily.</text>
</comment>
<dbReference type="GO" id="GO:0006352">
    <property type="term" value="P:DNA-templated transcription initiation"/>
    <property type="evidence" value="ECO:0007669"/>
    <property type="project" value="InterPro"/>
</dbReference>
<feature type="domain" description="RNA polymerase sigma factor 70 region 4 type 2" evidence="6">
    <location>
        <begin position="132"/>
        <end position="180"/>
    </location>
</feature>
<dbReference type="InterPro" id="IPR013249">
    <property type="entry name" value="RNA_pol_sigma70_r4_t2"/>
</dbReference>
<keyword evidence="8" id="KW-1185">Reference proteome</keyword>
<dbReference type="EMBL" id="JACXAA010000002">
    <property type="protein sequence ID" value="MBD2752354.1"/>
    <property type="molecule type" value="Genomic_DNA"/>
</dbReference>
<keyword evidence="4" id="KW-0804">Transcription</keyword>
<dbReference type="RefSeq" id="WP_191038000.1">
    <property type="nucleotide sequence ID" value="NZ_JACXAA010000002.1"/>
</dbReference>
<dbReference type="Pfam" id="PF04542">
    <property type="entry name" value="Sigma70_r2"/>
    <property type="match status" value="1"/>
</dbReference>
<protein>
    <submittedName>
        <fullName evidence="7">RNA polymerase sigma-70 factor</fullName>
    </submittedName>
</protein>
<dbReference type="NCBIfam" id="TIGR02937">
    <property type="entry name" value="sigma70-ECF"/>
    <property type="match status" value="1"/>
</dbReference>
<dbReference type="Proteomes" id="UP000653797">
    <property type="component" value="Unassembled WGS sequence"/>
</dbReference>
<evidence type="ECO:0000256" key="1">
    <source>
        <dbReference type="ARBA" id="ARBA00010641"/>
    </source>
</evidence>
<evidence type="ECO:0000256" key="4">
    <source>
        <dbReference type="ARBA" id="ARBA00023163"/>
    </source>
</evidence>
<dbReference type="InterPro" id="IPR039425">
    <property type="entry name" value="RNA_pol_sigma-70-like"/>
</dbReference>
<evidence type="ECO:0000259" key="6">
    <source>
        <dbReference type="Pfam" id="PF08281"/>
    </source>
</evidence>
<dbReference type="NCBIfam" id="TIGR02985">
    <property type="entry name" value="Sig70_bacteroi1"/>
    <property type="match status" value="1"/>
</dbReference>
<name>A0A927AYY8_9BACT</name>
<dbReference type="InterPro" id="IPR036388">
    <property type="entry name" value="WH-like_DNA-bd_sf"/>
</dbReference>
<dbReference type="GO" id="GO:0016987">
    <property type="term" value="F:sigma factor activity"/>
    <property type="evidence" value="ECO:0007669"/>
    <property type="project" value="UniProtKB-KW"/>
</dbReference>
<organism evidence="7 8">
    <name type="scientific">Spirosoma validum</name>
    <dbReference type="NCBI Taxonomy" id="2771355"/>
    <lineage>
        <taxon>Bacteria</taxon>
        <taxon>Pseudomonadati</taxon>
        <taxon>Bacteroidota</taxon>
        <taxon>Cytophagia</taxon>
        <taxon>Cytophagales</taxon>
        <taxon>Cytophagaceae</taxon>
        <taxon>Spirosoma</taxon>
    </lineage>
</organism>
<dbReference type="GO" id="GO:0003677">
    <property type="term" value="F:DNA binding"/>
    <property type="evidence" value="ECO:0007669"/>
    <property type="project" value="InterPro"/>
</dbReference>
<evidence type="ECO:0000259" key="5">
    <source>
        <dbReference type="Pfam" id="PF04542"/>
    </source>
</evidence>
<comment type="caution">
    <text evidence="7">The sequence shown here is derived from an EMBL/GenBank/DDBJ whole genome shotgun (WGS) entry which is preliminary data.</text>
</comment>
<keyword evidence="2" id="KW-0805">Transcription regulation</keyword>
<dbReference type="PANTHER" id="PTHR43133:SF46">
    <property type="entry name" value="RNA POLYMERASE SIGMA-70 FACTOR ECF SUBFAMILY"/>
    <property type="match status" value="1"/>
</dbReference>
<dbReference type="SUPFAM" id="SSF88659">
    <property type="entry name" value="Sigma3 and sigma4 domains of RNA polymerase sigma factors"/>
    <property type="match status" value="1"/>
</dbReference>
<gene>
    <name evidence="7" type="ORF">IC230_05590</name>
</gene>
<dbReference type="Gene3D" id="1.10.1740.10">
    <property type="match status" value="1"/>
</dbReference>
<evidence type="ECO:0000256" key="2">
    <source>
        <dbReference type="ARBA" id="ARBA00023015"/>
    </source>
</evidence>